<comment type="caution">
    <text evidence="2">The sequence shown here is derived from an EMBL/GenBank/DDBJ whole genome shotgun (WGS) entry which is preliminary data.</text>
</comment>
<evidence type="ECO:0000313" key="2">
    <source>
        <dbReference type="EMBL" id="GAA4108126.1"/>
    </source>
</evidence>
<dbReference type="InterPro" id="IPR027417">
    <property type="entry name" value="P-loop_NTPase"/>
</dbReference>
<organism evidence="2 3">
    <name type="scientific">Nocardioides fonticola</name>
    <dbReference type="NCBI Taxonomy" id="450363"/>
    <lineage>
        <taxon>Bacteria</taxon>
        <taxon>Bacillati</taxon>
        <taxon>Actinomycetota</taxon>
        <taxon>Actinomycetes</taxon>
        <taxon>Propionibacteriales</taxon>
        <taxon>Nocardioidaceae</taxon>
        <taxon>Nocardioides</taxon>
    </lineage>
</organism>
<dbReference type="SUPFAM" id="SSF52540">
    <property type="entry name" value="P-loop containing nucleoside triphosphate hydrolases"/>
    <property type="match status" value="1"/>
</dbReference>
<proteinExistence type="predicted"/>
<feature type="domain" description="AAA+ ATPase" evidence="1">
    <location>
        <begin position="47"/>
        <end position="193"/>
    </location>
</feature>
<evidence type="ECO:0000259" key="1">
    <source>
        <dbReference type="SMART" id="SM00382"/>
    </source>
</evidence>
<evidence type="ECO:0000313" key="3">
    <source>
        <dbReference type="Proteomes" id="UP001501495"/>
    </source>
</evidence>
<gene>
    <name evidence="2" type="ORF">GCM10022215_01560</name>
</gene>
<keyword evidence="3" id="KW-1185">Reference proteome</keyword>
<dbReference type="InterPro" id="IPR003593">
    <property type="entry name" value="AAA+_ATPase"/>
</dbReference>
<reference evidence="3" key="1">
    <citation type="journal article" date="2019" name="Int. J. Syst. Evol. Microbiol.">
        <title>The Global Catalogue of Microorganisms (GCM) 10K type strain sequencing project: providing services to taxonomists for standard genome sequencing and annotation.</title>
        <authorList>
            <consortium name="The Broad Institute Genomics Platform"/>
            <consortium name="The Broad Institute Genome Sequencing Center for Infectious Disease"/>
            <person name="Wu L."/>
            <person name="Ma J."/>
        </authorList>
    </citation>
    <scope>NUCLEOTIDE SEQUENCE [LARGE SCALE GENOMIC DNA]</scope>
    <source>
        <strain evidence="3">JCM 16703</strain>
    </source>
</reference>
<sequence length="667" mass="71546">MRQTGPVTGLVEGDGRLADVAVEAVRRGNAVRPEAADLAGALAEGGRARLLYLHGPGGIGKSVLAEQVVRLLLEGDPIDADADAVAARLVRIDGRELAPTPDALRERLSGLGPRAVVVLDTYELLDSLGPALREELLPALPADVRVVLASRTPPEPAWFADPWGAVLVVHRVGPLDAATAEEVLRRRGVEDPDLRADLLAWADGLPVALALGAAAGIANPGGFDVADLDRALLDVLTAGELRGADHDVLAVAAVAPFVDRRLLAAVLPAVDALAAEEWLRGLTFTEQVGRSLALHARIAELVTSALRATEPEYDRELRLRVVDHLAERALSTEPHLIADMHDLAGGSAGAFVREALRRFRLDDVRPGDVEAVRAHFSQPGDGPYADRFERWLREAPHHVIVVRDRDRLAALALWATPAARPQLAGPDPVVEQWARYAARHDPHGGVVLLTDVILFTPPEHWFELLAIGNTAMLVRAGLTRLRVAYIAHDARAAGDLAGGPAGQVAAFGGVRVADLDVEHDGMAVHGYRIDYGPEGVVGAARDLARAALSEREIAVPELATVERVRRALRVHHRPDLLADAGLVAVDGTVAERAAATRAHLRDAVARAFDAELPGDRLLRDVIELGYLDPDVGHHRAMRQLHLSRATYFRRLGEAVDRLGDALAHRTD</sequence>
<dbReference type="Proteomes" id="UP001501495">
    <property type="component" value="Unassembled WGS sequence"/>
</dbReference>
<dbReference type="EMBL" id="BAAAZH010000001">
    <property type="protein sequence ID" value="GAA4108126.1"/>
    <property type="molecule type" value="Genomic_DNA"/>
</dbReference>
<dbReference type="SMART" id="SM00382">
    <property type="entry name" value="AAA"/>
    <property type="match status" value="1"/>
</dbReference>
<name>A0ABP7XBP8_9ACTN</name>
<protein>
    <recommendedName>
        <fullName evidence="1">AAA+ ATPase domain-containing protein</fullName>
    </recommendedName>
</protein>
<accession>A0ABP7XBP8</accession>